<dbReference type="InterPro" id="IPR007219">
    <property type="entry name" value="XnlR_reg_dom"/>
</dbReference>
<name>A0A077W7W9_9FUNG</name>
<dbReference type="InterPro" id="IPR036864">
    <property type="entry name" value="Zn2-C6_fun-type_DNA-bd_sf"/>
</dbReference>
<sequence length="825" mass="94549">MSTSDHSKATSLSEKLAGKKRQRTARAWYSILYLAAYTWTQLTLAIYLFSDLCKRKKIKCHFIPGQSCFSCQGYNVPCVFTEGPPQKRGVPKGYAEKLEQQIATLQQKIHALTGSDDIDRLLEQYQQQPKKGVDDDDDDKSRPAKLSDSFVEDLDALHSRQYPPGVHYDSVKYLGDLDNFLFFSNKLRLHDNNKGLKWKGHYLRRVGNDIVLVEDNSNINSIVEDKVPRINWKPMSISRLPRSIHHYVLTTTGLDQYTSARLLKMQVDYFANVHPILPVIDKGEFLRQYRDKIASYPQVCLLLSMFGAAARFAECESLDEERRRRVPPDARWDMPVGWSDHFFEKALKIISDGINQPTLGKIQALVLIQNQRANVDSESSAIWLMGGFAVRLAQGLGLHRNCEHWPIPDNDKQSRYRTWWALYVCDRFQAALHGRPLTIVDEDNDVPYPEVNVSWKEVLDEPDSDDDDEWPGPRFPSATYRPASIEGSVRFNIIFLQLVKLSEILGRIWRGLHTSKAKQQSYMHGSDSIVKRLDQELTEWRFSFSHAIKEESNNFADFNESNGYFAGVIGSTLMFYFTALILLHRPFINANRTDQSSFWICTSAATRGIRMASLLTAHDFLLTPYSFSTYPILQCSLILMYNTKNSNPQIAQAAKEDLQRGIDLIDRIHELSITTRKLRILLHNIIDNRNIDHHFMDDHHYNPPYPHVIPPVSHSNTTHPMSSTQASSIPPASQDVASIIDTFLLQQDMAFGDTIPAPSITNQEEAFTLQQFNFLASQAQDLPALPNFRNQPSNPFWDIPSSIDWGEWAEWHHYHAQNLSAWDQT</sequence>
<dbReference type="SMART" id="SM00906">
    <property type="entry name" value="Fungal_trans"/>
    <property type="match status" value="1"/>
</dbReference>
<keyword evidence="5" id="KW-0238">DNA-binding</keyword>
<feature type="domain" description="Xylanolytic transcriptional activator regulatory" evidence="9">
    <location>
        <begin position="382"/>
        <end position="455"/>
    </location>
</feature>
<evidence type="ECO:0000259" key="9">
    <source>
        <dbReference type="SMART" id="SM00906"/>
    </source>
</evidence>
<dbReference type="CDD" id="cd12148">
    <property type="entry name" value="fungal_TF_MHR"/>
    <property type="match status" value="1"/>
</dbReference>
<dbReference type="Pfam" id="PF04082">
    <property type="entry name" value="Fungal_trans"/>
    <property type="match status" value="1"/>
</dbReference>
<dbReference type="PANTHER" id="PTHR31313:SF81">
    <property type="entry name" value="TY1 ENHANCER ACTIVATOR"/>
    <property type="match status" value="1"/>
</dbReference>
<dbReference type="SUPFAM" id="SSF57701">
    <property type="entry name" value="Zn2/Cys6 DNA-binding domain"/>
    <property type="match status" value="1"/>
</dbReference>
<dbReference type="PANTHER" id="PTHR31313">
    <property type="entry name" value="TY1 ENHANCER ACTIVATOR"/>
    <property type="match status" value="1"/>
</dbReference>
<evidence type="ECO:0000256" key="8">
    <source>
        <dbReference type="SAM" id="Phobius"/>
    </source>
</evidence>
<proteinExistence type="predicted"/>
<comment type="subcellular location">
    <subcellularLocation>
        <location evidence="1">Nucleus</location>
    </subcellularLocation>
</comment>
<evidence type="ECO:0000256" key="3">
    <source>
        <dbReference type="ARBA" id="ARBA00022833"/>
    </source>
</evidence>
<dbReference type="CDD" id="cd00067">
    <property type="entry name" value="GAL4"/>
    <property type="match status" value="1"/>
</dbReference>
<evidence type="ECO:0000313" key="10">
    <source>
        <dbReference type="EMBL" id="CDS03497.1"/>
    </source>
</evidence>
<protein>
    <recommendedName>
        <fullName evidence="9">Xylanolytic transcriptional activator regulatory domain-containing protein</fullName>
    </recommendedName>
</protein>
<dbReference type="GO" id="GO:0005634">
    <property type="term" value="C:nucleus"/>
    <property type="evidence" value="ECO:0007669"/>
    <property type="project" value="UniProtKB-SubCell"/>
</dbReference>
<evidence type="ECO:0000256" key="2">
    <source>
        <dbReference type="ARBA" id="ARBA00022723"/>
    </source>
</evidence>
<dbReference type="Gene3D" id="4.10.240.10">
    <property type="entry name" value="Zn(2)-C6 fungal-type DNA-binding domain"/>
    <property type="match status" value="1"/>
</dbReference>
<dbReference type="EMBL" id="LK023313">
    <property type="protein sequence ID" value="CDS03497.1"/>
    <property type="molecule type" value="Genomic_DNA"/>
</dbReference>
<keyword evidence="8" id="KW-0812">Transmembrane</keyword>
<keyword evidence="8" id="KW-1133">Transmembrane helix</keyword>
<reference evidence="10" key="1">
    <citation type="journal article" date="2014" name="Genome Announc.">
        <title>De novo whole-genome sequence and genome annotation of Lichtheimia ramosa.</title>
        <authorList>
            <person name="Linde J."/>
            <person name="Schwartze V."/>
            <person name="Binder U."/>
            <person name="Lass-Florl C."/>
            <person name="Voigt K."/>
            <person name="Horn F."/>
        </authorList>
    </citation>
    <scope>NUCLEOTIDE SEQUENCE</scope>
    <source>
        <strain evidence="10">JMRC FSU:6197</strain>
    </source>
</reference>
<accession>A0A077W7W9</accession>
<keyword evidence="7" id="KW-0539">Nucleus</keyword>
<dbReference type="InterPro" id="IPR051615">
    <property type="entry name" value="Transcr_Regulatory_Elem"/>
</dbReference>
<dbReference type="GO" id="GO:0000981">
    <property type="term" value="F:DNA-binding transcription factor activity, RNA polymerase II-specific"/>
    <property type="evidence" value="ECO:0007669"/>
    <property type="project" value="InterPro"/>
</dbReference>
<dbReference type="InterPro" id="IPR001138">
    <property type="entry name" value="Zn2Cys6_DnaBD"/>
</dbReference>
<keyword evidence="4" id="KW-0805">Transcription regulation</keyword>
<keyword evidence="6" id="KW-0804">Transcription</keyword>
<dbReference type="AlphaFoldDB" id="A0A077W7W9"/>
<evidence type="ECO:0000256" key="4">
    <source>
        <dbReference type="ARBA" id="ARBA00023015"/>
    </source>
</evidence>
<gene>
    <name evidence="10" type="ORF">LRAMOSA00899</name>
</gene>
<dbReference type="GO" id="GO:0008270">
    <property type="term" value="F:zinc ion binding"/>
    <property type="evidence" value="ECO:0007669"/>
    <property type="project" value="InterPro"/>
</dbReference>
<dbReference type="OrthoDB" id="2406834at2759"/>
<evidence type="ECO:0000256" key="1">
    <source>
        <dbReference type="ARBA" id="ARBA00004123"/>
    </source>
</evidence>
<dbReference type="GO" id="GO:0006351">
    <property type="term" value="P:DNA-templated transcription"/>
    <property type="evidence" value="ECO:0007669"/>
    <property type="project" value="InterPro"/>
</dbReference>
<keyword evidence="2" id="KW-0479">Metal-binding</keyword>
<keyword evidence="8" id="KW-0472">Membrane</keyword>
<evidence type="ECO:0000256" key="7">
    <source>
        <dbReference type="ARBA" id="ARBA00023242"/>
    </source>
</evidence>
<evidence type="ECO:0000256" key="5">
    <source>
        <dbReference type="ARBA" id="ARBA00023125"/>
    </source>
</evidence>
<dbReference type="GO" id="GO:0003677">
    <property type="term" value="F:DNA binding"/>
    <property type="evidence" value="ECO:0007669"/>
    <property type="project" value="UniProtKB-KW"/>
</dbReference>
<evidence type="ECO:0000256" key="6">
    <source>
        <dbReference type="ARBA" id="ARBA00023163"/>
    </source>
</evidence>
<organism evidence="10">
    <name type="scientific">Lichtheimia ramosa</name>
    <dbReference type="NCBI Taxonomy" id="688394"/>
    <lineage>
        <taxon>Eukaryota</taxon>
        <taxon>Fungi</taxon>
        <taxon>Fungi incertae sedis</taxon>
        <taxon>Mucoromycota</taxon>
        <taxon>Mucoromycotina</taxon>
        <taxon>Mucoromycetes</taxon>
        <taxon>Mucorales</taxon>
        <taxon>Lichtheimiaceae</taxon>
        <taxon>Lichtheimia</taxon>
    </lineage>
</organism>
<keyword evidence="3" id="KW-0862">Zinc</keyword>
<feature type="transmembrane region" description="Helical" evidence="8">
    <location>
        <begin position="27"/>
        <end position="49"/>
    </location>
</feature>
<dbReference type="Pfam" id="PF00172">
    <property type="entry name" value="Zn_clus"/>
    <property type="match status" value="1"/>
</dbReference>